<dbReference type="Gene3D" id="3.10.20.30">
    <property type="match status" value="1"/>
</dbReference>
<comment type="caution">
    <text evidence="1">The sequence shown here is derived from an EMBL/GenBank/DDBJ whole genome shotgun (WGS) entry which is preliminary data.</text>
</comment>
<gene>
    <name evidence="1" type="ORF">EUU23_08420</name>
</gene>
<sequence>MRFVYFARVREAVGMDCEERDVPVTVHTVQDCLDWLRQCDGRYAAAFAEPARLRYALDQQMVTADTPLDGYGELAIFPPVTGG</sequence>
<dbReference type="InterPro" id="IPR016155">
    <property type="entry name" value="Mopterin_synth/thiamin_S_b"/>
</dbReference>
<dbReference type="AlphaFoldDB" id="A0A6I4LXX0"/>
<organism evidence="1 2">
    <name type="scientific">Sphingorhabdus profundilacus</name>
    <dbReference type="NCBI Taxonomy" id="2509718"/>
    <lineage>
        <taxon>Bacteria</taxon>
        <taxon>Pseudomonadati</taxon>
        <taxon>Pseudomonadota</taxon>
        <taxon>Alphaproteobacteria</taxon>
        <taxon>Sphingomonadales</taxon>
        <taxon>Sphingomonadaceae</taxon>
        <taxon>Sphingorhabdus</taxon>
    </lineage>
</organism>
<dbReference type="RefSeq" id="WP_160353720.1">
    <property type="nucleotide sequence ID" value="NZ_SDWJ01000002.1"/>
</dbReference>
<protein>
    <submittedName>
        <fullName evidence="1">Molybdopterin synthase sulfur carrier subunit</fullName>
    </submittedName>
</protein>
<accession>A0A6I4LXX0</accession>
<dbReference type="CDD" id="cd00754">
    <property type="entry name" value="Ubl_MoaD"/>
    <property type="match status" value="1"/>
</dbReference>
<dbReference type="Proteomes" id="UP000471147">
    <property type="component" value="Unassembled WGS sequence"/>
</dbReference>
<proteinExistence type="predicted"/>
<dbReference type="EMBL" id="SDWJ01000002">
    <property type="protein sequence ID" value="MVZ97729.1"/>
    <property type="molecule type" value="Genomic_DNA"/>
</dbReference>
<dbReference type="SUPFAM" id="SSF54285">
    <property type="entry name" value="MoaD/ThiS"/>
    <property type="match status" value="1"/>
</dbReference>
<dbReference type="OrthoDB" id="9800712at2"/>
<evidence type="ECO:0000313" key="1">
    <source>
        <dbReference type="EMBL" id="MVZ97729.1"/>
    </source>
</evidence>
<dbReference type="InterPro" id="IPR003749">
    <property type="entry name" value="ThiS/MoaD-like"/>
</dbReference>
<keyword evidence="2" id="KW-1185">Reference proteome</keyword>
<reference evidence="1 2" key="1">
    <citation type="submission" date="2019-01" db="EMBL/GenBank/DDBJ databases">
        <title>Sphingorhabdus lacus sp.nov., isolated from an oligotrophic freshwater lake.</title>
        <authorList>
            <person name="Park M."/>
        </authorList>
    </citation>
    <scope>NUCLEOTIDE SEQUENCE [LARGE SCALE GENOMIC DNA]</scope>
    <source>
        <strain evidence="1 2">IMCC26285</strain>
    </source>
</reference>
<dbReference type="Pfam" id="PF02597">
    <property type="entry name" value="ThiS"/>
    <property type="match status" value="1"/>
</dbReference>
<dbReference type="InterPro" id="IPR012675">
    <property type="entry name" value="Beta-grasp_dom_sf"/>
</dbReference>
<name>A0A6I4LXX0_9SPHN</name>
<evidence type="ECO:0000313" key="2">
    <source>
        <dbReference type="Proteomes" id="UP000471147"/>
    </source>
</evidence>